<dbReference type="AlphaFoldDB" id="A0A6V7Y531"/>
<name>A0A6V7Y531_MELEN</name>
<proteinExistence type="predicted"/>
<protein>
    <submittedName>
        <fullName evidence="1">Uncharacterized protein</fullName>
    </submittedName>
</protein>
<sequence>MSCSKKINENSPLALNSALSIFSVPPTNVSVIRSFFREILPLSTITQDSPYLFRLFSDNLWTDLSRTYLHLELSIEKQEAGGKWTRILATDTGIGSIQGIGQTFVQQLKVTVGNTEVYDSGTLYPYKSYLTNELSFPENVKTNFLSSIGYRLSTKHDDITDRGFLERCSIFKEGKRAQFLSRLDFDLGNQELFLLNNLDIHFSIYRLKDAFALQKLNPADENQYRIFVHDVKLLAKMIEVQPSLNMSIYKTLESKPATYAVRRTELNPLSSVPGEPRLNTMHLVQPFLGELQSHLLQMGHLMGTLVFHLHTGGHIYPMVSYKLKFDEDIFVRAYVDMYEALGMANSDRSFDISMAQFKSGWSFFVIPLTSTLDDSCGFELLRSGTTSVRLEFNSPIPAGGVEMIIMGEFDQLLMIDYNRHIVSDSTLG</sequence>
<evidence type="ECO:0000313" key="2">
    <source>
        <dbReference type="Proteomes" id="UP000580250"/>
    </source>
</evidence>
<dbReference type="EMBL" id="CAJEWN010003131">
    <property type="protein sequence ID" value="CAD2206634.1"/>
    <property type="molecule type" value="Genomic_DNA"/>
</dbReference>
<dbReference type="Proteomes" id="UP000580250">
    <property type="component" value="Unassembled WGS sequence"/>
</dbReference>
<comment type="caution">
    <text evidence="1">The sequence shown here is derived from an EMBL/GenBank/DDBJ whole genome shotgun (WGS) entry which is preliminary data.</text>
</comment>
<dbReference type="OrthoDB" id="5870771at2759"/>
<accession>A0A6V7Y531</accession>
<organism evidence="1 2">
    <name type="scientific">Meloidogyne enterolobii</name>
    <name type="common">Root-knot nematode worm</name>
    <name type="synonym">Meloidogyne mayaguensis</name>
    <dbReference type="NCBI Taxonomy" id="390850"/>
    <lineage>
        <taxon>Eukaryota</taxon>
        <taxon>Metazoa</taxon>
        <taxon>Ecdysozoa</taxon>
        <taxon>Nematoda</taxon>
        <taxon>Chromadorea</taxon>
        <taxon>Rhabditida</taxon>
        <taxon>Tylenchina</taxon>
        <taxon>Tylenchomorpha</taxon>
        <taxon>Tylenchoidea</taxon>
        <taxon>Meloidogynidae</taxon>
        <taxon>Meloidogyninae</taxon>
        <taxon>Meloidogyne</taxon>
    </lineage>
</organism>
<gene>
    <name evidence="1" type="ORF">MENT_LOCUS60516</name>
</gene>
<reference evidence="1 2" key="1">
    <citation type="submission" date="2020-08" db="EMBL/GenBank/DDBJ databases">
        <authorList>
            <person name="Koutsovoulos G."/>
            <person name="Danchin GJ E."/>
        </authorList>
    </citation>
    <scope>NUCLEOTIDE SEQUENCE [LARGE SCALE GENOMIC DNA]</scope>
</reference>
<evidence type="ECO:0000313" key="1">
    <source>
        <dbReference type="EMBL" id="CAD2206634.1"/>
    </source>
</evidence>